<keyword evidence="3" id="KW-1003">Cell membrane</keyword>
<gene>
    <name evidence="9" type="ORF">AERYTH_17045</name>
</gene>
<comment type="subcellular location">
    <subcellularLocation>
        <location evidence="1">Cell membrane</location>
        <topology evidence="1">Multi-pass membrane protein</topology>
    </subcellularLocation>
</comment>
<feature type="transmembrane region" description="Helical" evidence="7">
    <location>
        <begin position="65"/>
        <end position="88"/>
    </location>
</feature>
<dbReference type="EMBL" id="CP011502">
    <property type="protein sequence ID" value="ALX06283.1"/>
    <property type="molecule type" value="Genomic_DNA"/>
</dbReference>
<keyword evidence="5 7" id="KW-1133">Transmembrane helix</keyword>
<dbReference type="InterPro" id="IPR051311">
    <property type="entry name" value="DedA_domain"/>
</dbReference>
<dbReference type="PATRIC" id="fig|2041.4.peg.3564"/>
<keyword evidence="10" id="KW-1185">Reference proteome</keyword>
<name>A0A0U4CER1_9ACTN</name>
<dbReference type="KEGG" id="aer:AERYTH_17045"/>
<protein>
    <recommendedName>
        <fullName evidence="8">VTT domain-containing protein</fullName>
    </recommendedName>
</protein>
<evidence type="ECO:0000256" key="3">
    <source>
        <dbReference type="ARBA" id="ARBA00022475"/>
    </source>
</evidence>
<feature type="transmembrane region" description="Helical" evidence="7">
    <location>
        <begin position="151"/>
        <end position="173"/>
    </location>
</feature>
<evidence type="ECO:0000313" key="10">
    <source>
        <dbReference type="Proteomes" id="UP000067689"/>
    </source>
</evidence>
<evidence type="ECO:0000256" key="2">
    <source>
        <dbReference type="ARBA" id="ARBA00010792"/>
    </source>
</evidence>
<organism evidence="9 10">
    <name type="scientific">Aeromicrobium erythreum</name>
    <dbReference type="NCBI Taxonomy" id="2041"/>
    <lineage>
        <taxon>Bacteria</taxon>
        <taxon>Bacillati</taxon>
        <taxon>Actinomycetota</taxon>
        <taxon>Actinomycetes</taxon>
        <taxon>Propionibacteriales</taxon>
        <taxon>Nocardioidaceae</taxon>
        <taxon>Aeromicrobium</taxon>
    </lineage>
</organism>
<sequence>MTSALVQSATSTGPDSGLAGLTVDLMEKLGLFGVALAVGADNIFPPIPSEIILPLAGFAAAQGTFSLAGALFATTAGSVIGAAILYWLGRAYGRDRTVWVFEKVPLLKVSDLERTEAWFAKHGTKAIFFGRMVPIFRSLISLPAGVECMSFGLFLALTTAGSLIWNSIFVVAGYRLGENWEQVEPYADTFQKLVILAVLLVIAVFVVVRVRQLPRYPRRRPRRPQ</sequence>
<feature type="domain" description="VTT" evidence="8">
    <location>
        <begin position="47"/>
        <end position="174"/>
    </location>
</feature>
<dbReference type="STRING" id="2041.AERYTH_17045"/>
<evidence type="ECO:0000256" key="4">
    <source>
        <dbReference type="ARBA" id="ARBA00022692"/>
    </source>
</evidence>
<evidence type="ECO:0000259" key="8">
    <source>
        <dbReference type="Pfam" id="PF09335"/>
    </source>
</evidence>
<evidence type="ECO:0000313" key="9">
    <source>
        <dbReference type="EMBL" id="ALX06283.1"/>
    </source>
</evidence>
<dbReference type="PANTHER" id="PTHR42709:SF6">
    <property type="entry name" value="UNDECAPRENYL PHOSPHATE TRANSPORTER A"/>
    <property type="match status" value="1"/>
</dbReference>
<proteinExistence type="inferred from homology"/>
<dbReference type="AlphaFoldDB" id="A0A0U4CER1"/>
<dbReference type="GO" id="GO:0005886">
    <property type="term" value="C:plasma membrane"/>
    <property type="evidence" value="ECO:0007669"/>
    <property type="project" value="UniProtKB-SubCell"/>
</dbReference>
<reference evidence="9 10" key="1">
    <citation type="journal article" date="1991" name="Int. J. Syst. Bacteriol.">
        <title>Description of the erythromycin-producing bacterium Arthrobacter sp. strain NRRL B-3381 as Aeromicrobium erythreum gen. nov., sp. nov.</title>
        <authorList>
            <person name="Miller E.S."/>
            <person name="Woese C.R."/>
            <person name="Brenner S."/>
        </authorList>
    </citation>
    <scope>NUCLEOTIDE SEQUENCE [LARGE SCALE GENOMIC DNA]</scope>
    <source>
        <strain evidence="9 10">AR18</strain>
    </source>
</reference>
<dbReference type="InterPro" id="IPR032816">
    <property type="entry name" value="VTT_dom"/>
</dbReference>
<accession>A0A0U4CER1</accession>
<feature type="transmembrane region" description="Helical" evidence="7">
    <location>
        <begin position="193"/>
        <end position="210"/>
    </location>
</feature>
<dbReference type="Proteomes" id="UP000067689">
    <property type="component" value="Chromosome"/>
</dbReference>
<keyword evidence="4 7" id="KW-0812">Transmembrane</keyword>
<evidence type="ECO:0000256" key="5">
    <source>
        <dbReference type="ARBA" id="ARBA00022989"/>
    </source>
</evidence>
<comment type="similarity">
    <text evidence="2">Belongs to the DedA family.</text>
</comment>
<evidence type="ECO:0000256" key="7">
    <source>
        <dbReference type="SAM" id="Phobius"/>
    </source>
</evidence>
<dbReference type="Pfam" id="PF09335">
    <property type="entry name" value="VTT_dom"/>
    <property type="match status" value="1"/>
</dbReference>
<evidence type="ECO:0000256" key="1">
    <source>
        <dbReference type="ARBA" id="ARBA00004651"/>
    </source>
</evidence>
<keyword evidence="6 7" id="KW-0472">Membrane</keyword>
<evidence type="ECO:0000256" key="6">
    <source>
        <dbReference type="ARBA" id="ARBA00023136"/>
    </source>
</evidence>
<dbReference type="PANTHER" id="PTHR42709">
    <property type="entry name" value="ALKALINE PHOSPHATASE LIKE PROTEIN"/>
    <property type="match status" value="1"/>
</dbReference>